<keyword evidence="1" id="KW-0808">Transferase</keyword>
<reference evidence="4" key="1">
    <citation type="submission" date="2021-11" db="EMBL/GenBank/DDBJ databases">
        <title>Draft genome sequence of Alcaligenes endophyticus type strain CCUG 75668T.</title>
        <authorList>
            <person name="Salva-Serra F."/>
            <person name="Duran R.E."/>
            <person name="Seeger M."/>
            <person name="Moore E.R.B."/>
            <person name="Jaen-Luchoro D."/>
        </authorList>
    </citation>
    <scope>NUCLEOTIDE SEQUENCE</scope>
    <source>
        <strain evidence="4">CCUG 75668</strain>
    </source>
</reference>
<protein>
    <submittedName>
        <fullName evidence="4">Sulfurtransferase</fullName>
    </submittedName>
</protein>
<evidence type="ECO:0000256" key="2">
    <source>
        <dbReference type="ARBA" id="ARBA00022737"/>
    </source>
</evidence>
<name>A0ABT8EKZ8_9BURK</name>
<gene>
    <name evidence="4" type="ORF">LMS43_11830</name>
</gene>
<dbReference type="InterPro" id="IPR045078">
    <property type="entry name" value="TST/MPST-like"/>
</dbReference>
<dbReference type="Gene3D" id="3.40.250.10">
    <property type="entry name" value="Rhodanese-like domain"/>
    <property type="match status" value="2"/>
</dbReference>
<dbReference type="SMART" id="SM00450">
    <property type="entry name" value="RHOD"/>
    <property type="match status" value="2"/>
</dbReference>
<dbReference type="InterPro" id="IPR001763">
    <property type="entry name" value="Rhodanese-like_dom"/>
</dbReference>
<feature type="domain" description="Rhodanese" evidence="3">
    <location>
        <begin position="171"/>
        <end position="284"/>
    </location>
</feature>
<organism evidence="4 5">
    <name type="scientific">Alcaligenes endophyticus</name>
    <dbReference type="NCBI Taxonomy" id="1929088"/>
    <lineage>
        <taxon>Bacteria</taxon>
        <taxon>Pseudomonadati</taxon>
        <taxon>Pseudomonadota</taxon>
        <taxon>Betaproteobacteria</taxon>
        <taxon>Burkholderiales</taxon>
        <taxon>Alcaligenaceae</taxon>
        <taxon>Alcaligenes</taxon>
    </lineage>
</organism>
<dbReference type="CDD" id="cd01449">
    <property type="entry name" value="TST_Repeat_2"/>
    <property type="match status" value="1"/>
</dbReference>
<dbReference type="InterPro" id="IPR036873">
    <property type="entry name" value="Rhodanese-like_dom_sf"/>
</dbReference>
<dbReference type="PANTHER" id="PTHR11364">
    <property type="entry name" value="THIOSULFATE SULFERTANSFERASE"/>
    <property type="match status" value="1"/>
</dbReference>
<sequence length="285" mass="31621">MSTSISPLLRIQDLQEAFKHGAEQIVLLDCSYDLAQAERGQQLYQQGHLAGALYVDLHHDLAAARTAKSGRHPLPSKEQFIQRLRQLGVNQDSWVIAYDNANGMYAARLWWMLGWVGHSKRSVLDGHMQAWQHAGLEVNAEPVSMPLAGDIQLRPSLHKTVDYQTVLDDVGVGQWQLIDARNAERFRGQNETMDPKAGHIPGAKNRFFMQNLDEQGCFKTAEQLHAEWSALLAGRPVEQIVNQCGSGVTACHNLLALEVAGLSGSLLYPGSWSEWSQHDEAPVAV</sequence>
<evidence type="ECO:0000313" key="4">
    <source>
        <dbReference type="EMBL" id="MDN4121977.1"/>
    </source>
</evidence>
<accession>A0ABT8EKZ8</accession>
<keyword evidence="2" id="KW-0677">Repeat</keyword>
<evidence type="ECO:0000259" key="3">
    <source>
        <dbReference type="PROSITE" id="PS50206"/>
    </source>
</evidence>
<proteinExistence type="predicted"/>
<evidence type="ECO:0000256" key="1">
    <source>
        <dbReference type="ARBA" id="ARBA00022679"/>
    </source>
</evidence>
<dbReference type="CDD" id="cd01448">
    <property type="entry name" value="TST_Repeat_1"/>
    <property type="match status" value="1"/>
</dbReference>
<evidence type="ECO:0000313" key="5">
    <source>
        <dbReference type="Proteomes" id="UP001168613"/>
    </source>
</evidence>
<dbReference type="SUPFAM" id="SSF52821">
    <property type="entry name" value="Rhodanese/Cell cycle control phosphatase"/>
    <property type="match status" value="2"/>
</dbReference>
<dbReference type="RefSeq" id="WP_266123017.1">
    <property type="nucleotide sequence ID" value="NZ_JAJHNU010000003.1"/>
</dbReference>
<keyword evidence="5" id="KW-1185">Reference proteome</keyword>
<dbReference type="Pfam" id="PF00581">
    <property type="entry name" value="Rhodanese"/>
    <property type="match status" value="2"/>
</dbReference>
<dbReference type="PANTHER" id="PTHR11364:SF27">
    <property type="entry name" value="SULFURTRANSFERASE"/>
    <property type="match status" value="1"/>
</dbReference>
<feature type="domain" description="Rhodanese" evidence="3">
    <location>
        <begin position="21"/>
        <end position="140"/>
    </location>
</feature>
<comment type="caution">
    <text evidence="4">The sequence shown here is derived from an EMBL/GenBank/DDBJ whole genome shotgun (WGS) entry which is preliminary data.</text>
</comment>
<dbReference type="EMBL" id="JAJHNU010000003">
    <property type="protein sequence ID" value="MDN4121977.1"/>
    <property type="molecule type" value="Genomic_DNA"/>
</dbReference>
<dbReference type="Proteomes" id="UP001168613">
    <property type="component" value="Unassembled WGS sequence"/>
</dbReference>
<dbReference type="PROSITE" id="PS50206">
    <property type="entry name" value="RHODANESE_3"/>
    <property type="match status" value="2"/>
</dbReference>